<keyword evidence="1" id="KW-0805">Transcription regulation</keyword>
<evidence type="ECO:0000256" key="2">
    <source>
        <dbReference type="ARBA" id="ARBA00023163"/>
    </source>
</evidence>
<dbReference type="InterPro" id="IPR009057">
    <property type="entry name" value="Homeodomain-like_sf"/>
</dbReference>
<feature type="domain" description="HTH araC/xylS-type" evidence="4">
    <location>
        <begin position="194"/>
        <end position="292"/>
    </location>
</feature>
<evidence type="ECO:0000313" key="6">
    <source>
        <dbReference type="Proteomes" id="UP000516444"/>
    </source>
</evidence>
<dbReference type="Gene3D" id="1.10.10.60">
    <property type="entry name" value="Homeodomain-like"/>
    <property type="match status" value="2"/>
</dbReference>
<dbReference type="Pfam" id="PF06719">
    <property type="entry name" value="AraC_N"/>
    <property type="match status" value="1"/>
</dbReference>
<feature type="region of interest" description="Disordered" evidence="3">
    <location>
        <begin position="105"/>
        <end position="128"/>
    </location>
</feature>
<name>A0A7G1P5S4_9ACTN</name>
<proteinExistence type="predicted"/>
<dbReference type="AlphaFoldDB" id="A0A7G1P5S4"/>
<dbReference type="SUPFAM" id="SSF46689">
    <property type="entry name" value="Homeodomain-like"/>
    <property type="match status" value="2"/>
</dbReference>
<dbReference type="RefSeq" id="WP_190851318.1">
    <property type="nucleotide sequence ID" value="NZ_AP023440.1"/>
</dbReference>
<dbReference type="PROSITE" id="PS01124">
    <property type="entry name" value="HTH_ARAC_FAMILY_2"/>
    <property type="match status" value="1"/>
</dbReference>
<keyword evidence="6" id="KW-1185">Reference proteome</keyword>
<organism evidence="5 6">
    <name type="scientific">Streptomyces aurantiacus</name>
    <dbReference type="NCBI Taxonomy" id="47760"/>
    <lineage>
        <taxon>Bacteria</taxon>
        <taxon>Bacillati</taxon>
        <taxon>Actinomycetota</taxon>
        <taxon>Actinomycetes</taxon>
        <taxon>Kitasatosporales</taxon>
        <taxon>Streptomycetaceae</taxon>
        <taxon>Streptomyces</taxon>
        <taxon>Streptomyces aurantiacus group</taxon>
    </lineage>
</organism>
<evidence type="ECO:0000259" key="4">
    <source>
        <dbReference type="PROSITE" id="PS01124"/>
    </source>
</evidence>
<dbReference type="GO" id="GO:0003700">
    <property type="term" value="F:DNA-binding transcription factor activity"/>
    <property type="evidence" value="ECO:0007669"/>
    <property type="project" value="InterPro"/>
</dbReference>
<dbReference type="PANTHER" id="PTHR43436">
    <property type="entry name" value="ARAC-FAMILY TRANSCRIPTIONAL REGULATOR"/>
    <property type="match status" value="1"/>
</dbReference>
<gene>
    <name evidence="5" type="ORF">GCM10017557_40260</name>
</gene>
<dbReference type="EMBL" id="AP023440">
    <property type="protein sequence ID" value="BCL29167.1"/>
    <property type="molecule type" value="Genomic_DNA"/>
</dbReference>
<sequence>MLDELTEAIARHGGDMWSDTAVPRLRLVTLDEPVAPLDMLYEPMICFIVQGAKSSVAGDRSWTTGRGEVFLNSLVLPVTATFQEVPYRSAVLRLDGGMLAELLLELGPEPGPEPDGSDASGFPAPDPAGRLTTPMTPELADAVTRWVRLLDTPQDIRALAGRIETEILYRLLGSTLGPTLRHFTLADSAAARVRTAARWIYTRFSEPLGIDAIAAAAHMSPASLHRHFKAATGMSPLRFQKHLRLQEARRLLLAGDTTAALVAERVGYVSATQFNREYRRAYGLPPGQDAARLRDRLADVGRGA</sequence>
<evidence type="ECO:0000313" key="5">
    <source>
        <dbReference type="EMBL" id="BCL29167.1"/>
    </source>
</evidence>
<dbReference type="PANTHER" id="PTHR43436:SF1">
    <property type="entry name" value="TRANSCRIPTIONAL REGULATORY PROTEIN"/>
    <property type="match status" value="1"/>
</dbReference>
<accession>A0A7G1P5S4</accession>
<keyword evidence="2" id="KW-0804">Transcription</keyword>
<dbReference type="KEGG" id="sgm:GCM10017557_40260"/>
<protein>
    <submittedName>
        <fullName evidence="5">AraC family transcriptional regulator</fullName>
    </submittedName>
</protein>
<dbReference type="GO" id="GO:0043565">
    <property type="term" value="F:sequence-specific DNA binding"/>
    <property type="evidence" value="ECO:0007669"/>
    <property type="project" value="InterPro"/>
</dbReference>
<dbReference type="SMART" id="SM00342">
    <property type="entry name" value="HTH_ARAC"/>
    <property type="match status" value="1"/>
</dbReference>
<evidence type="ECO:0000256" key="1">
    <source>
        <dbReference type="ARBA" id="ARBA00023015"/>
    </source>
</evidence>
<evidence type="ECO:0000256" key="3">
    <source>
        <dbReference type="SAM" id="MobiDB-lite"/>
    </source>
</evidence>
<dbReference type="Proteomes" id="UP000516444">
    <property type="component" value="Chromosome"/>
</dbReference>
<dbReference type="Pfam" id="PF12833">
    <property type="entry name" value="HTH_18"/>
    <property type="match status" value="1"/>
</dbReference>
<dbReference type="InterPro" id="IPR009594">
    <property type="entry name" value="Tscrpt_reg_HTH_AraC_N"/>
</dbReference>
<dbReference type="InterPro" id="IPR018060">
    <property type="entry name" value="HTH_AraC"/>
</dbReference>
<reference evidence="5 6" key="1">
    <citation type="journal article" date="2014" name="Int. J. Syst. Evol. Microbiol.">
        <title>Complete genome sequence of Corynebacterium casei LMG S-19264T (=DSM 44701T), isolated from a smear-ripened cheese.</title>
        <authorList>
            <consortium name="US DOE Joint Genome Institute (JGI-PGF)"/>
            <person name="Walter F."/>
            <person name="Albersmeier A."/>
            <person name="Kalinowski J."/>
            <person name="Ruckert C."/>
        </authorList>
    </citation>
    <scope>NUCLEOTIDE SEQUENCE [LARGE SCALE GENOMIC DNA]</scope>
    <source>
        <strain evidence="5 6">JCM 4677</strain>
    </source>
</reference>